<organism evidence="4">
    <name type="scientific">Anisakis simplex</name>
    <name type="common">Herring worm</name>
    <dbReference type="NCBI Taxonomy" id="6269"/>
    <lineage>
        <taxon>Eukaryota</taxon>
        <taxon>Metazoa</taxon>
        <taxon>Ecdysozoa</taxon>
        <taxon>Nematoda</taxon>
        <taxon>Chromadorea</taxon>
        <taxon>Rhabditida</taxon>
        <taxon>Spirurina</taxon>
        <taxon>Ascaridomorpha</taxon>
        <taxon>Ascaridoidea</taxon>
        <taxon>Anisakidae</taxon>
        <taxon>Anisakis</taxon>
        <taxon>Anisakis simplex complex</taxon>
    </lineage>
</organism>
<evidence type="ECO:0000313" key="4">
    <source>
        <dbReference type="WBParaSite" id="ASIM_0001700701-mRNA-1"/>
    </source>
</evidence>
<sequence>MQSESSNKGPIYEPAPDYDNEETPDDNQQDASHADATSFDPTYQQQTGNAPQIARRSSSISSPKPQRRATYDTSRSPSTQRRAQPTNTVPQSTPPPTFSPARLQSTSSNTTSPQQSPQNTMQLRYSSSPENQSRFDYSKVVVQEVKQRPQHKDMAEYIRAIGGVPVLPPLVMSSALDGGKVRAGDNLAFRRHVANHRAFDTLNSFKSCESCPICRAMNEGSISLEEAARLPKHAHESAQPSKITSGEAFENFKQDVYAELDRLDDYVTEAAQEGEEVYEGNGSDEDAPREPNIPLEMNRKAQAILDFAAGNDAELIPFCWNNSVELMYGVLSTTHLLIRISVLGNSAPFALQAELHFSVA</sequence>
<reference evidence="2 3" key="2">
    <citation type="submission" date="2018-11" db="EMBL/GenBank/DDBJ databases">
        <authorList>
            <consortium name="Pathogen Informatics"/>
        </authorList>
    </citation>
    <scope>NUCLEOTIDE SEQUENCE [LARGE SCALE GENOMIC DNA]</scope>
</reference>
<dbReference type="AlphaFoldDB" id="A0A0M3K7R6"/>
<evidence type="ECO:0000256" key="1">
    <source>
        <dbReference type="SAM" id="MobiDB-lite"/>
    </source>
</evidence>
<dbReference type="OrthoDB" id="10255964at2759"/>
<feature type="compositionally biased region" description="Low complexity" evidence="1">
    <location>
        <begin position="104"/>
        <end position="120"/>
    </location>
</feature>
<dbReference type="WBParaSite" id="ASIM_0001700701-mRNA-1">
    <property type="protein sequence ID" value="ASIM_0001700701-mRNA-1"/>
    <property type="gene ID" value="ASIM_0001700701"/>
</dbReference>
<evidence type="ECO:0000313" key="3">
    <source>
        <dbReference type="Proteomes" id="UP000267096"/>
    </source>
</evidence>
<keyword evidence="3" id="KW-1185">Reference proteome</keyword>
<dbReference type="EMBL" id="UYRR01033072">
    <property type="protein sequence ID" value="VDK57729.1"/>
    <property type="molecule type" value="Genomic_DNA"/>
</dbReference>
<proteinExistence type="predicted"/>
<dbReference type="Proteomes" id="UP000267096">
    <property type="component" value="Unassembled WGS sequence"/>
</dbReference>
<feature type="region of interest" description="Disordered" evidence="1">
    <location>
        <begin position="1"/>
        <end position="134"/>
    </location>
</feature>
<accession>A0A0M3K7R6</accession>
<reference evidence="4" key="1">
    <citation type="submission" date="2017-02" db="UniProtKB">
        <authorList>
            <consortium name="WormBaseParasite"/>
        </authorList>
    </citation>
    <scope>IDENTIFICATION</scope>
</reference>
<feature type="compositionally biased region" description="Polar residues" evidence="1">
    <location>
        <begin position="39"/>
        <end position="64"/>
    </location>
</feature>
<evidence type="ECO:0000313" key="2">
    <source>
        <dbReference type="EMBL" id="VDK57729.1"/>
    </source>
</evidence>
<gene>
    <name evidence="2" type="ORF">ASIM_LOCUS16414</name>
</gene>
<feature type="compositionally biased region" description="Acidic residues" evidence="1">
    <location>
        <begin position="16"/>
        <end position="28"/>
    </location>
</feature>
<protein>
    <submittedName>
        <fullName evidence="4">Clr2_transil domain-containing protein</fullName>
    </submittedName>
</protein>
<name>A0A0M3K7R6_ANISI</name>
<feature type="compositionally biased region" description="Polar residues" evidence="1">
    <location>
        <begin position="121"/>
        <end position="134"/>
    </location>
</feature>
<feature type="compositionally biased region" description="Polar residues" evidence="1">
    <location>
        <begin position="71"/>
        <end position="91"/>
    </location>
</feature>